<comment type="caution">
    <text evidence="4">The sequence shown here is derived from an EMBL/GenBank/DDBJ whole genome shotgun (WGS) entry which is preliminary data.</text>
</comment>
<dbReference type="Pfam" id="PF00005">
    <property type="entry name" value="ABC_tran"/>
    <property type="match status" value="1"/>
</dbReference>
<dbReference type="PANTHER" id="PTHR24220:SF685">
    <property type="entry name" value="ABC TRANSPORTER RELATED"/>
    <property type="match status" value="1"/>
</dbReference>
<dbReference type="InterPro" id="IPR003593">
    <property type="entry name" value="AAA+_ATPase"/>
</dbReference>
<evidence type="ECO:0000313" key="5">
    <source>
        <dbReference type="Proteomes" id="UP001596189"/>
    </source>
</evidence>
<dbReference type="InterPro" id="IPR003439">
    <property type="entry name" value="ABC_transporter-like_ATP-bd"/>
</dbReference>
<dbReference type="RefSeq" id="WP_345718362.1">
    <property type="nucleotide sequence ID" value="NZ_BAABFP010000008.1"/>
</dbReference>
<sequence length="285" mass="30769">MPNDAMRNDLQPSEEVARCARLVRIYPSATGETHALRGVEAVFRRGTATAVTGPSGSGKSSLLGVLALRDRQSGGELWLEGRLTDGLGRRQLRQLRRRDVAWLAQRPTHSLYEHLTAAEHLRHAAQIRSAAAESGLELLDRLGLAARRDARPAELSGGEQQRLALAMALIGTPSLVVADEPTAELDDSSSELVLAELRRAAATSAVVFATHDHRAVDAADRVLHLRHGVLSTETRRGSDALASIDSTGRVQLPAQAMTLFPQARARIVVDEQGVHLLPPEVPDDD</sequence>
<dbReference type="Gene3D" id="3.40.50.300">
    <property type="entry name" value="P-loop containing nucleotide triphosphate hydrolases"/>
    <property type="match status" value="1"/>
</dbReference>
<keyword evidence="1" id="KW-0547">Nucleotide-binding</keyword>
<protein>
    <submittedName>
        <fullName evidence="4">ABC transporter ATP-binding protein</fullName>
    </submittedName>
</protein>
<proteinExistence type="predicted"/>
<evidence type="ECO:0000256" key="1">
    <source>
        <dbReference type="ARBA" id="ARBA00022741"/>
    </source>
</evidence>
<keyword evidence="2 4" id="KW-0067">ATP-binding</keyword>
<dbReference type="InterPro" id="IPR015854">
    <property type="entry name" value="ABC_transpr_LolD-like"/>
</dbReference>
<feature type="domain" description="ABC transporter" evidence="3">
    <location>
        <begin position="20"/>
        <end position="252"/>
    </location>
</feature>
<dbReference type="SUPFAM" id="SSF52540">
    <property type="entry name" value="P-loop containing nucleoside triphosphate hydrolases"/>
    <property type="match status" value="1"/>
</dbReference>
<reference evidence="5" key="1">
    <citation type="journal article" date="2019" name="Int. J. Syst. Evol. Microbiol.">
        <title>The Global Catalogue of Microorganisms (GCM) 10K type strain sequencing project: providing services to taxonomists for standard genome sequencing and annotation.</title>
        <authorList>
            <consortium name="The Broad Institute Genomics Platform"/>
            <consortium name="The Broad Institute Genome Sequencing Center for Infectious Disease"/>
            <person name="Wu L."/>
            <person name="Ma J."/>
        </authorList>
    </citation>
    <scope>NUCLEOTIDE SEQUENCE [LARGE SCALE GENOMIC DNA]</scope>
    <source>
        <strain evidence="5">KACC 14249</strain>
    </source>
</reference>
<gene>
    <name evidence="4" type="ORF">ACFQDO_07080</name>
</gene>
<dbReference type="GO" id="GO:0005524">
    <property type="term" value="F:ATP binding"/>
    <property type="evidence" value="ECO:0007669"/>
    <property type="project" value="UniProtKB-KW"/>
</dbReference>
<dbReference type="Proteomes" id="UP001596189">
    <property type="component" value="Unassembled WGS sequence"/>
</dbReference>
<dbReference type="PROSITE" id="PS00211">
    <property type="entry name" value="ABC_TRANSPORTER_1"/>
    <property type="match status" value="1"/>
</dbReference>
<evidence type="ECO:0000259" key="3">
    <source>
        <dbReference type="PROSITE" id="PS50893"/>
    </source>
</evidence>
<name>A0ABW1JDJ6_9ACTN</name>
<accession>A0ABW1JDJ6</accession>
<dbReference type="PROSITE" id="PS50893">
    <property type="entry name" value="ABC_TRANSPORTER_2"/>
    <property type="match status" value="1"/>
</dbReference>
<organism evidence="4 5">
    <name type="scientific">Angustibacter luteus</name>
    <dbReference type="NCBI Taxonomy" id="658456"/>
    <lineage>
        <taxon>Bacteria</taxon>
        <taxon>Bacillati</taxon>
        <taxon>Actinomycetota</taxon>
        <taxon>Actinomycetes</taxon>
        <taxon>Kineosporiales</taxon>
        <taxon>Kineosporiaceae</taxon>
    </lineage>
</organism>
<dbReference type="SMART" id="SM00382">
    <property type="entry name" value="AAA"/>
    <property type="match status" value="1"/>
</dbReference>
<evidence type="ECO:0000256" key="2">
    <source>
        <dbReference type="ARBA" id="ARBA00022840"/>
    </source>
</evidence>
<keyword evidence="5" id="KW-1185">Reference proteome</keyword>
<evidence type="ECO:0000313" key="4">
    <source>
        <dbReference type="EMBL" id="MFC6006893.1"/>
    </source>
</evidence>
<dbReference type="InterPro" id="IPR017871">
    <property type="entry name" value="ABC_transporter-like_CS"/>
</dbReference>
<dbReference type="EMBL" id="JBHSRD010000003">
    <property type="protein sequence ID" value="MFC6006893.1"/>
    <property type="molecule type" value="Genomic_DNA"/>
</dbReference>
<dbReference type="InterPro" id="IPR027417">
    <property type="entry name" value="P-loop_NTPase"/>
</dbReference>
<dbReference type="PANTHER" id="PTHR24220">
    <property type="entry name" value="IMPORT ATP-BINDING PROTEIN"/>
    <property type="match status" value="1"/>
</dbReference>